<evidence type="ECO:0000256" key="3">
    <source>
        <dbReference type="SAM" id="MobiDB-lite"/>
    </source>
</evidence>
<dbReference type="Pfam" id="PF00849">
    <property type="entry name" value="PseudoU_synth_2"/>
    <property type="match status" value="1"/>
</dbReference>
<dbReference type="InterPro" id="IPR020103">
    <property type="entry name" value="PsdUridine_synth_cat_dom_sf"/>
</dbReference>
<feature type="compositionally biased region" description="Basic and acidic residues" evidence="3">
    <location>
        <begin position="391"/>
        <end position="402"/>
    </location>
</feature>
<evidence type="ECO:0000313" key="5">
    <source>
        <dbReference type="WBParaSite" id="MCU_002668-RC"/>
    </source>
</evidence>
<sequence>NFKLESVVHYRQWLKKFVVKLESALTSLKANHQGVKKSPQRSNLTRRDIINASSDGGAFTGYYRENGLRKVIPYYYTFTAFCKRRWVGHRLLTILDNEFNFDEVDFVVQRMIGGQIKVNGEKVPIDYVMKDSDLLEHKLHRHELPILDKPIDIVFEDENILVVNKPSSMPIHPCGQYHHNTLVKVLLNEKSFKNLRVIHRLDRMTSGLVLIGKNYDTAMNISSQISDREVSKFYLAEVEGQFKGPNETHINEASPAAVIVDQPLGRLNAKMGLNAVMPESEGGKPSKTSFVPLLYKKPQTEGDSGRTLVLCRLYTGRTHQVRIHLQYLGFPIVNDPLYNSYDWGETKGAFANYREPRSELLAALAASRDRTAYLKTAVQSEDSQQSGGFDGEQKDDSARVVDEEKEAGSSPPPAKVSRLSAPPAALRYYPDDMTDANTKARLEAAYDPECPDCNRRFADPKMSNLVLHLHAYRYAAADWSYTAPLPDWACAPDDMRDLETLIQTRLTLL</sequence>
<dbReference type="PANTHER" id="PTHR21600">
    <property type="entry name" value="MITOCHONDRIAL RNA PSEUDOURIDINE SYNTHASE"/>
    <property type="match status" value="1"/>
</dbReference>
<keyword evidence="2" id="KW-0694">RNA-binding</keyword>
<dbReference type="GO" id="GO:0009982">
    <property type="term" value="F:pseudouridine synthase activity"/>
    <property type="evidence" value="ECO:0007669"/>
    <property type="project" value="InterPro"/>
</dbReference>
<dbReference type="WBParaSite" id="MCU_002668-RC">
    <property type="protein sequence ID" value="MCU_002668-RC"/>
    <property type="gene ID" value="MCU_002668"/>
</dbReference>
<feature type="compositionally biased region" description="Polar residues" evidence="3">
    <location>
        <begin position="378"/>
        <end position="387"/>
    </location>
</feature>
<evidence type="ECO:0000256" key="2">
    <source>
        <dbReference type="PROSITE-ProRule" id="PRU00182"/>
    </source>
</evidence>
<feature type="active site" evidence="1">
    <location>
        <position position="202"/>
    </location>
</feature>
<dbReference type="CDD" id="cd00165">
    <property type="entry name" value="S4"/>
    <property type="match status" value="1"/>
</dbReference>
<dbReference type="NCBIfam" id="TIGR00005">
    <property type="entry name" value="rluA_subfam"/>
    <property type="match status" value="1"/>
</dbReference>
<evidence type="ECO:0000259" key="4">
    <source>
        <dbReference type="Pfam" id="PF00849"/>
    </source>
</evidence>
<dbReference type="GO" id="GO:0000455">
    <property type="term" value="P:enzyme-directed rRNA pseudouridine synthesis"/>
    <property type="evidence" value="ECO:0007669"/>
    <property type="project" value="TreeGrafter"/>
</dbReference>
<organism evidence="5">
    <name type="scientific">Mesocestoides corti</name>
    <name type="common">Flatworm</name>
    <dbReference type="NCBI Taxonomy" id="53468"/>
    <lineage>
        <taxon>Eukaryota</taxon>
        <taxon>Metazoa</taxon>
        <taxon>Spiralia</taxon>
        <taxon>Lophotrochozoa</taxon>
        <taxon>Platyhelminthes</taxon>
        <taxon>Cestoda</taxon>
        <taxon>Eucestoda</taxon>
        <taxon>Cyclophyllidea</taxon>
        <taxon>Mesocestoididae</taxon>
        <taxon>Mesocestoides</taxon>
    </lineage>
</organism>
<dbReference type="InterPro" id="IPR006145">
    <property type="entry name" value="PsdUridine_synth_RsuA/RluA"/>
</dbReference>
<accession>A0A5K3ETT8</accession>
<feature type="domain" description="Pseudouridine synthase RsuA/RluA-like" evidence="4">
    <location>
        <begin position="159"/>
        <end position="326"/>
    </location>
</feature>
<dbReference type="PANTHER" id="PTHR21600:SF40">
    <property type="entry name" value="PSEUDOURIDYLATE SYNTHASE RPUSD2"/>
    <property type="match status" value="1"/>
</dbReference>
<dbReference type="Gene3D" id="3.30.2350.10">
    <property type="entry name" value="Pseudouridine synthase"/>
    <property type="match status" value="1"/>
</dbReference>
<dbReference type="AlphaFoldDB" id="A0A5K3ETT8"/>
<dbReference type="InterPro" id="IPR006225">
    <property type="entry name" value="PsdUridine_synth_RluC/D"/>
</dbReference>
<dbReference type="PROSITE" id="PS50889">
    <property type="entry name" value="S4"/>
    <property type="match status" value="1"/>
</dbReference>
<reference evidence="5" key="1">
    <citation type="submission" date="2019-11" db="UniProtKB">
        <authorList>
            <consortium name="WormBaseParasite"/>
        </authorList>
    </citation>
    <scope>IDENTIFICATION</scope>
</reference>
<feature type="region of interest" description="Disordered" evidence="3">
    <location>
        <begin position="378"/>
        <end position="421"/>
    </location>
</feature>
<dbReference type="InterPro" id="IPR006224">
    <property type="entry name" value="PsdUridine_synth_RluA-like_CS"/>
</dbReference>
<protein>
    <submittedName>
        <fullName evidence="5">Pseudouridine synthase</fullName>
    </submittedName>
</protein>
<evidence type="ECO:0000256" key="1">
    <source>
        <dbReference type="PIRSR" id="PIRSR606225-1"/>
    </source>
</evidence>
<name>A0A5K3ETT8_MESCO</name>
<dbReference type="GO" id="GO:0003723">
    <property type="term" value="F:RNA binding"/>
    <property type="evidence" value="ECO:0007669"/>
    <property type="project" value="UniProtKB-KW"/>
</dbReference>
<dbReference type="SUPFAM" id="SSF55120">
    <property type="entry name" value="Pseudouridine synthase"/>
    <property type="match status" value="1"/>
</dbReference>
<dbReference type="InterPro" id="IPR050188">
    <property type="entry name" value="RluA_PseudoU_synthase"/>
</dbReference>
<dbReference type="PROSITE" id="PS01129">
    <property type="entry name" value="PSI_RLU"/>
    <property type="match status" value="1"/>
</dbReference>
<proteinExistence type="predicted"/>
<dbReference type="CDD" id="cd02557">
    <property type="entry name" value="PseudoU_synth_ScRIB2"/>
    <property type="match status" value="1"/>
</dbReference>